<organism evidence="2 4">
    <name type="scientific">Achromobacter mucicolens</name>
    <dbReference type="NCBI Taxonomy" id="1389922"/>
    <lineage>
        <taxon>Bacteria</taxon>
        <taxon>Pseudomonadati</taxon>
        <taxon>Pseudomonadota</taxon>
        <taxon>Betaproteobacteria</taxon>
        <taxon>Burkholderiales</taxon>
        <taxon>Alcaligenaceae</taxon>
        <taxon>Achromobacter</taxon>
    </lineage>
</organism>
<dbReference type="AlphaFoldDB" id="A0ABD4YQP9"/>
<dbReference type="Proteomes" id="UP001158644">
    <property type="component" value="Unassembled WGS sequence"/>
</dbReference>
<reference evidence="2 4" key="2">
    <citation type="submission" date="2022-09" db="EMBL/GenBank/DDBJ databases">
        <title>Intensive care unit water sources are persistently colonized with multi-drug resistant bacteria and are the site of extensive horizontal gene transfer of antibiotic resistance genes.</title>
        <authorList>
            <person name="Diorio-Toth L."/>
        </authorList>
    </citation>
    <scope>NUCLEOTIDE SEQUENCE [LARGE SCALE GENOMIC DNA]</scope>
    <source>
        <strain evidence="2 4">GD03967</strain>
    </source>
</reference>
<sequence length="64" mass="7473">MDTANEWYAAVKEWQRARDELTEAIAAIQWPSPTPGCLENYDRAFAHETEARERMNAAYARSRR</sequence>
<dbReference type="GeneID" id="92786056"/>
<dbReference type="EMBL" id="JAOBZK010000004">
    <property type="protein sequence ID" value="MDH1177355.1"/>
    <property type="molecule type" value="Genomic_DNA"/>
</dbReference>
<reference evidence="1 3" key="1">
    <citation type="submission" date="2020-04" db="EMBL/GenBank/DDBJ databases">
        <authorList>
            <person name="De Canck E."/>
        </authorList>
    </citation>
    <scope>NUCLEOTIDE SEQUENCE [LARGE SCALE GENOMIC DNA]</scope>
    <source>
        <strain evidence="1 3">LMG 3415</strain>
    </source>
</reference>
<accession>A0ABD4YQP9</accession>
<gene>
    <name evidence="1" type="ORF">LMG3415_05341</name>
    <name evidence="2" type="ORF">N5C72_04675</name>
</gene>
<dbReference type="Proteomes" id="UP000507140">
    <property type="component" value="Unassembled WGS sequence"/>
</dbReference>
<dbReference type="EMBL" id="CADIKR010000009">
    <property type="protein sequence ID" value="CAB3917855.1"/>
    <property type="molecule type" value="Genomic_DNA"/>
</dbReference>
<proteinExistence type="predicted"/>
<evidence type="ECO:0000313" key="3">
    <source>
        <dbReference type="Proteomes" id="UP000507140"/>
    </source>
</evidence>
<keyword evidence="3" id="KW-1185">Reference proteome</keyword>
<evidence type="ECO:0000313" key="1">
    <source>
        <dbReference type="EMBL" id="CAB3917855.1"/>
    </source>
</evidence>
<evidence type="ECO:0000313" key="2">
    <source>
        <dbReference type="EMBL" id="MDH1177355.1"/>
    </source>
</evidence>
<protein>
    <submittedName>
        <fullName evidence="2">Uncharacterized protein</fullName>
    </submittedName>
</protein>
<dbReference type="RefSeq" id="WP_056323375.1">
    <property type="nucleotide sequence ID" value="NZ_CADIJP010000006.1"/>
</dbReference>
<name>A0ABD4YQP9_9BURK</name>
<comment type="caution">
    <text evidence="2">The sequence shown here is derived from an EMBL/GenBank/DDBJ whole genome shotgun (WGS) entry which is preliminary data.</text>
</comment>
<evidence type="ECO:0000313" key="4">
    <source>
        <dbReference type="Proteomes" id="UP001158644"/>
    </source>
</evidence>